<evidence type="ECO:0000256" key="1">
    <source>
        <dbReference type="SAM" id="Phobius"/>
    </source>
</evidence>
<dbReference type="EMBL" id="LAZR01054649">
    <property type="protein sequence ID" value="KKK78101.1"/>
    <property type="molecule type" value="Genomic_DNA"/>
</dbReference>
<keyword evidence="1" id="KW-0472">Membrane</keyword>
<keyword evidence="1" id="KW-1133">Transmembrane helix</keyword>
<dbReference type="AlphaFoldDB" id="A0A0F9B0K8"/>
<feature type="transmembrane region" description="Helical" evidence="1">
    <location>
        <begin position="20"/>
        <end position="37"/>
    </location>
</feature>
<feature type="non-terminal residue" evidence="2">
    <location>
        <position position="1"/>
    </location>
</feature>
<name>A0A0F9B0K8_9ZZZZ</name>
<evidence type="ECO:0000313" key="2">
    <source>
        <dbReference type="EMBL" id="KKK78101.1"/>
    </source>
</evidence>
<comment type="caution">
    <text evidence="2">The sequence shown here is derived from an EMBL/GenBank/DDBJ whole genome shotgun (WGS) entry which is preliminary data.</text>
</comment>
<proteinExistence type="predicted"/>
<keyword evidence="1" id="KW-0812">Transmembrane</keyword>
<gene>
    <name evidence="2" type="ORF">LCGC14_2846960</name>
</gene>
<organism evidence="2">
    <name type="scientific">marine sediment metagenome</name>
    <dbReference type="NCBI Taxonomy" id="412755"/>
    <lineage>
        <taxon>unclassified sequences</taxon>
        <taxon>metagenomes</taxon>
        <taxon>ecological metagenomes</taxon>
    </lineage>
</organism>
<reference evidence="2" key="1">
    <citation type="journal article" date="2015" name="Nature">
        <title>Complex archaea that bridge the gap between prokaryotes and eukaryotes.</title>
        <authorList>
            <person name="Spang A."/>
            <person name="Saw J.H."/>
            <person name="Jorgensen S.L."/>
            <person name="Zaremba-Niedzwiedzka K."/>
            <person name="Martijn J."/>
            <person name="Lind A.E."/>
            <person name="van Eijk R."/>
            <person name="Schleper C."/>
            <person name="Guy L."/>
            <person name="Ettema T.J."/>
        </authorList>
    </citation>
    <scope>NUCLEOTIDE SEQUENCE</scope>
</reference>
<accession>A0A0F9B0K8</accession>
<sequence length="53" mass="6028">IRYSLPYMGYVTQRARTPLGFALLIGLPAAVVVLRELRNIARQLWGRREEVGS</sequence>
<protein>
    <submittedName>
        <fullName evidence="2">Uncharacterized protein</fullName>
    </submittedName>
</protein>